<keyword evidence="7" id="KW-0282">Flagellum</keyword>
<proteinExistence type="inferred from homology"/>
<evidence type="ECO:0000313" key="7">
    <source>
        <dbReference type="EMBL" id="AVR98134.1"/>
    </source>
</evidence>
<evidence type="ECO:0000256" key="3">
    <source>
        <dbReference type="ARBA" id="ARBA00023143"/>
    </source>
</evidence>
<dbReference type="Proteomes" id="UP000240505">
    <property type="component" value="Chromosome"/>
</dbReference>
<evidence type="ECO:0000259" key="5">
    <source>
        <dbReference type="Pfam" id="PF07238"/>
    </source>
</evidence>
<sequence>MYPFLSDADADNWHDFEVGSRREILALLRGISEKKQMIRMLPVGDTDMCVTTILHVDADNDSVLLDRPSDPEETARLMSGRPVSFETTLDNIRIIFGTEVMQLGMHDAVPALKIPLPPSLIRLQRREFYRMATPVGNPVKVIIPMPEEQGGGDAAFQLSDISCGGIAILDNRFVLGDSIGHEYGGCRIDLPEIGPIVTGLQIRNSQEMTLMNNKANRRLGCQFIDISPGAMSAVQRYITKLERERNARMAGLK</sequence>
<evidence type="ECO:0000256" key="2">
    <source>
        <dbReference type="ARBA" id="ARBA00022741"/>
    </source>
</evidence>
<evidence type="ECO:0000256" key="4">
    <source>
        <dbReference type="HAMAP-Rule" id="MF_01457"/>
    </source>
</evidence>
<dbReference type="RefSeq" id="WP_107143471.1">
    <property type="nucleotide sequence ID" value="NZ_CP028324.1"/>
</dbReference>
<dbReference type="InterPro" id="IPR012349">
    <property type="entry name" value="Split_barrel_FMN-bd"/>
</dbReference>
<keyword evidence="7" id="KW-0966">Cell projection</keyword>
<dbReference type="InterPro" id="IPR009926">
    <property type="entry name" value="T3SS_YcgR_PilZN"/>
</dbReference>
<dbReference type="GO" id="GO:0035438">
    <property type="term" value="F:cyclic-di-GMP binding"/>
    <property type="evidence" value="ECO:0007669"/>
    <property type="project" value="UniProtKB-UniRule"/>
</dbReference>
<dbReference type="KEGG" id="masz:C9I28_22705"/>
<protein>
    <recommendedName>
        <fullName evidence="4">Flagellar brake protein YcgR</fullName>
    </recommendedName>
    <alternativeName>
        <fullName evidence="4">Cyclic di-GMP binding protein YcgR</fullName>
    </alternativeName>
</protein>
<dbReference type="Gene3D" id="2.30.110.10">
    <property type="entry name" value="Electron Transport, Fmn-binding Protein, Chain A"/>
    <property type="match status" value="1"/>
</dbReference>
<gene>
    <name evidence="4" type="primary">ycgR</name>
    <name evidence="7" type="ORF">C9I28_22705</name>
</gene>
<evidence type="ECO:0000256" key="1">
    <source>
        <dbReference type="ARBA" id="ARBA00022636"/>
    </source>
</evidence>
<dbReference type="Pfam" id="PF07238">
    <property type="entry name" value="PilZ"/>
    <property type="match status" value="1"/>
</dbReference>
<keyword evidence="8" id="KW-1185">Reference proteome</keyword>
<dbReference type="GO" id="GO:0071945">
    <property type="term" value="P:regulation of bacterial-type flagellum-dependent cell motility by regulation of motor speed"/>
    <property type="evidence" value="ECO:0007669"/>
    <property type="project" value="UniProtKB-UniRule"/>
</dbReference>
<dbReference type="Pfam" id="PF07317">
    <property type="entry name" value="PilZN"/>
    <property type="match status" value="1"/>
</dbReference>
<dbReference type="Gene3D" id="2.40.10.220">
    <property type="entry name" value="predicted glycosyltransferase like domains"/>
    <property type="match status" value="1"/>
</dbReference>
<keyword evidence="7" id="KW-0969">Cilium</keyword>
<feature type="domain" description="PilZ" evidence="5">
    <location>
        <begin position="124"/>
        <end position="239"/>
    </location>
</feature>
<comment type="function">
    <text evidence="4">Acts as a flagellar brake, regulating swimming and swarming in a bis-(3'-5') cyclic diguanylic acid (c-di-GMP)-dependent manner. Binds 1 c-di-GMP dimer per subunit. Increasing levels of c-di-GMP lead to decreased motility.</text>
</comment>
<keyword evidence="3 4" id="KW-0975">Bacterial flagellum</keyword>
<dbReference type="EMBL" id="CP028324">
    <property type="protein sequence ID" value="AVR98134.1"/>
    <property type="molecule type" value="Genomic_DNA"/>
</dbReference>
<organism evidence="7 8">
    <name type="scientific">Pseudoduganella armeniaca</name>
    <dbReference type="NCBI Taxonomy" id="2072590"/>
    <lineage>
        <taxon>Bacteria</taxon>
        <taxon>Pseudomonadati</taxon>
        <taxon>Pseudomonadota</taxon>
        <taxon>Betaproteobacteria</taxon>
        <taxon>Burkholderiales</taxon>
        <taxon>Oxalobacteraceae</taxon>
        <taxon>Telluria group</taxon>
        <taxon>Pseudoduganella</taxon>
    </lineage>
</organism>
<dbReference type="GO" id="GO:0071973">
    <property type="term" value="P:bacterial-type flagellum-dependent cell motility"/>
    <property type="evidence" value="ECO:0007669"/>
    <property type="project" value="UniProtKB-UniRule"/>
</dbReference>
<name>A0A2R4CES5_9BURK</name>
<feature type="domain" description="Type III secretion system flagellar brake protein YcgR PilZN" evidence="6">
    <location>
        <begin position="17"/>
        <end position="122"/>
    </location>
</feature>
<dbReference type="InterPro" id="IPR009875">
    <property type="entry name" value="PilZ_domain"/>
</dbReference>
<dbReference type="InterPro" id="IPR023787">
    <property type="entry name" value="T3SS_YcgR"/>
</dbReference>
<evidence type="ECO:0000313" key="8">
    <source>
        <dbReference type="Proteomes" id="UP000240505"/>
    </source>
</evidence>
<evidence type="ECO:0000259" key="6">
    <source>
        <dbReference type="Pfam" id="PF07317"/>
    </source>
</evidence>
<dbReference type="OrthoDB" id="5572581at2"/>
<dbReference type="AlphaFoldDB" id="A0A2R4CES5"/>
<keyword evidence="1 4" id="KW-0973">c-di-GMP</keyword>
<accession>A0A2R4CES5</accession>
<keyword evidence="2 4" id="KW-0547">Nucleotide-binding</keyword>
<dbReference type="HAMAP" id="MF_01457">
    <property type="entry name" value="YcgR"/>
    <property type="match status" value="1"/>
</dbReference>
<comment type="similarity">
    <text evidence="4">Belongs to the YcgR family.</text>
</comment>
<comment type="subunit">
    <text evidence="4">Monomer. Interacts with the flagellar basal bodies.</text>
</comment>
<reference evidence="7 8" key="1">
    <citation type="submission" date="2018-03" db="EMBL/GenBank/DDBJ databases">
        <title>Massilia armeniaca sp. nov., isolated from desert soil.</title>
        <authorList>
            <person name="Huang H."/>
            <person name="Ren M."/>
        </authorList>
    </citation>
    <scope>NUCLEOTIDE SEQUENCE [LARGE SCALE GENOMIC DNA]</scope>
    <source>
        <strain evidence="7 8">ZMN-3</strain>
    </source>
</reference>
<dbReference type="GO" id="GO:0009425">
    <property type="term" value="C:bacterial-type flagellum basal body"/>
    <property type="evidence" value="ECO:0007669"/>
    <property type="project" value="UniProtKB-SubCell"/>
</dbReference>
<comment type="subcellular location">
    <subcellularLocation>
        <location evidence="4">Bacterial flagellum basal body</location>
    </subcellularLocation>
</comment>